<dbReference type="InterPro" id="IPR006598">
    <property type="entry name" value="CAP10"/>
</dbReference>
<reference evidence="9" key="1">
    <citation type="submission" date="2020-08" db="EMBL/GenBank/DDBJ databases">
        <title>Multicomponent nature underlies the extraordinary mechanical properties of spider dragline silk.</title>
        <authorList>
            <person name="Kono N."/>
            <person name="Nakamura H."/>
            <person name="Mori M."/>
            <person name="Yoshida Y."/>
            <person name="Ohtoshi R."/>
            <person name="Malay A.D."/>
            <person name="Moran D.A.P."/>
            <person name="Tomita M."/>
            <person name="Numata K."/>
            <person name="Arakawa K."/>
        </authorList>
    </citation>
    <scope>NUCLEOTIDE SEQUENCE</scope>
</reference>
<proteinExistence type="inferred from homology"/>
<evidence type="ECO:0000259" key="8">
    <source>
        <dbReference type="SMART" id="SM00672"/>
    </source>
</evidence>
<feature type="domain" description="Glycosyl transferase CAP10" evidence="8">
    <location>
        <begin position="150"/>
        <end position="400"/>
    </location>
</feature>
<dbReference type="InterPro" id="IPR051091">
    <property type="entry name" value="O-Glucosyltr/Glycosyltrsf_90"/>
</dbReference>
<dbReference type="OrthoDB" id="6411922at2759"/>
<comment type="caution">
    <text evidence="9">The sequence shown here is derived from an EMBL/GenBank/DDBJ whole genome shotgun (WGS) entry which is preliminary data.</text>
</comment>
<protein>
    <submittedName>
        <fullName evidence="9">Protein O-glucosyltransferase 1</fullName>
    </submittedName>
</protein>
<evidence type="ECO:0000256" key="5">
    <source>
        <dbReference type="ARBA" id="ARBA00022679"/>
    </source>
</evidence>
<dbReference type="GO" id="GO:0035252">
    <property type="term" value="F:UDP-xylosyltransferase activity"/>
    <property type="evidence" value="ECO:0007669"/>
    <property type="project" value="TreeGrafter"/>
</dbReference>
<accession>A0A8X6TIS1</accession>
<evidence type="ECO:0000313" key="9">
    <source>
        <dbReference type="EMBL" id="GFT12833.1"/>
    </source>
</evidence>
<evidence type="ECO:0000256" key="4">
    <source>
        <dbReference type="ARBA" id="ARBA00022676"/>
    </source>
</evidence>
<dbReference type="Pfam" id="PF05686">
    <property type="entry name" value="Glyco_transf_90"/>
    <property type="match status" value="1"/>
</dbReference>
<comment type="similarity">
    <text evidence="3">Belongs to the glycosyltransferase 90 family.</text>
</comment>
<keyword evidence="4" id="KW-0328">Glycosyltransferase</keyword>
<dbReference type="GO" id="GO:0035251">
    <property type="term" value="F:UDP-glucosyltransferase activity"/>
    <property type="evidence" value="ECO:0007669"/>
    <property type="project" value="TreeGrafter"/>
</dbReference>
<keyword evidence="5" id="KW-0808">Transferase</keyword>
<organism evidence="9 10">
    <name type="scientific">Nephila pilipes</name>
    <name type="common">Giant wood spider</name>
    <name type="synonym">Nephila maculata</name>
    <dbReference type="NCBI Taxonomy" id="299642"/>
    <lineage>
        <taxon>Eukaryota</taxon>
        <taxon>Metazoa</taxon>
        <taxon>Ecdysozoa</taxon>
        <taxon>Arthropoda</taxon>
        <taxon>Chelicerata</taxon>
        <taxon>Arachnida</taxon>
        <taxon>Araneae</taxon>
        <taxon>Araneomorphae</taxon>
        <taxon>Entelegynae</taxon>
        <taxon>Araneoidea</taxon>
        <taxon>Nephilidae</taxon>
        <taxon>Nephila</taxon>
    </lineage>
</organism>
<keyword evidence="10" id="KW-1185">Reference proteome</keyword>
<feature type="chain" id="PRO_5036501815" evidence="7">
    <location>
        <begin position="28"/>
        <end position="415"/>
    </location>
</feature>
<sequence length="415" mass="48829">MPYFKIAYVTVVYNLILLFCTNTPVLPDDVCDAFEKDCDPDEFQKQTSTHMYSPANNSPGKWKHIINLINKANSSYEECTSKTCSCYFSVMNEDLSPWQTNGITRDDILESKSKGTYYQIIDHVLYRETDCMFPFRCSGIEHFILQIIHKLPDMEFILNTRDWPQVNKYNKPLPVFSFSKTSQFWDILYPAWTFWEGGPAISLYPTGLGRWDLQRKVINKTHEKWQWAHKKGKAFFRGSRTSSERDKLILLSREHPGLIDAQYTKNQAWKSDKDTLGAPPAKEVSLEDHCFYKYLFNFRGVAASFRLKHLFLCRSLVFHVGDEWIEFFYHRLKPWVHYIPLSSNLSNVMEFLSFAVENDNIAEAIGQRGFDFIWKHLRMKDILCYWENLLLNYAKLLKFKPIKNASFKIIKPKNN</sequence>
<dbReference type="PANTHER" id="PTHR12203:SF35">
    <property type="entry name" value="PROTEIN O-GLUCOSYLTRANSFERASE 1"/>
    <property type="match status" value="1"/>
</dbReference>
<dbReference type="SMART" id="SM00672">
    <property type="entry name" value="CAP10"/>
    <property type="match status" value="1"/>
</dbReference>
<gene>
    <name evidence="9" type="primary">Poglut1</name>
    <name evidence="9" type="ORF">NPIL_384441</name>
</gene>
<comment type="pathway">
    <text evidence="2">Protein modification; protein glycosylation.</text>
</comment>
<feature type="signal peptide" evidence="7">
    <location>
        <begin position="1"/>
        <end position="27"/>
    </location>
</feature>
<evidence type="ECO:0000313" key="10">
    <source>
        <dbReference type="Proteomes" id="UP000887013"/>
    </source>
</evidence>
<evidence type="ECO:0000256" key="7">
    <source>
        <dbReference type="SAM" id="SignalP"/>
    </source>
</evidence>
<keyword evidence="7" id="KW-0732">Signal</keyword>
<dbReference type="Proteomes" id="UP000887013">
    <property type="component" value="Unassembled WGS sequence"/>
</dbReference>
<name>A0A8X6TIS1_NEPPI</name>
<dbReference type="GO" id="GO:0045747">
    <property type="term" value="P:positive regulation of Notch signaling pathway"/>
    <property type="evidence" value="ECO:0007669"/>
    <property type="project" value="TreeGrafter"/>
</dbReference>
<dbReference type="EMBL" id="BMAW01009239">
    <property type="protein sequence ID" value="GFT12833.1"/>
    <property type="molecule type" value="Genomic_DNA"/>
</dbReference>
<evidence type="ECO:0000256" key="3">
    <source>
        <dbReference type="ARBA" id="ARBA00010118"/>
    </source>
</evidence>
<evidence type="ECO:0000256" key="2">
    <source>
        <dbReference type="ARBA" id="ARBA00004922"/>
    </source>
</evidence>
<comment type="subcellular location">
    <subcellularLocation>
        <location evidence="1">Endoplasmic reticulum lumen</location>
    </subcellularLocation>
</comment>
<dbReference type="GO" id="GO:0005788">
    <property type="term" value="C:endoplasmic reticulum lumen"/>
    <property type="evidence" value="ECO:0007669"/>
    <property type="project" value="UniProtKB-SubCell"/>
</dbReference>
<dbReference type="PANTHER" id="PTHR12203">
    <property type="entry name" value="KDEL LYS-ASP-GLU-LEU CONTAINING - RELATED"/>
    <property type="match status" value="1"/>
</dbReference>
<comment type="function">
    <text evidence="6">Protein O-glucosyltransferase. Catalyzes the reaction that attaches glucose through an O-glycosidic linkage to a conserved serine residue found in the consensus sequence C-X-S-X-[PA]-C in epidermal growth factor-like repeats. Regulates Notch signaling by glucosylating Notch in the ER, glucosylation is required for the correct folding and cleavage of Notch.</text>
</comment>
<dbReference type="AlphaFoldDB" id="A0A8X6TIS1"/>
<evidence type="ECO:0000256" key="1">
    <source>
        <dbReference type="ARBA" id="ARBA00004319"/>
    </source>
</evidence>
<evidence type="ECO:0000256" key="6">
    <source>
        <dbReference type="ARBA" id="ARBA00045690"/>
    </source>
</evidence>
<dbReference type="GO" id="GO:0006493">
    <property type="term" value="P:protein O-linked glycosylation"/>
    <property type="evidence" value="ECO:0007669"/>
    <property type="project" value="TreeGrafter"/>
</dbReference>